<dbReference type="RefSeq" id="WP_013684392.1">
    <property type="nucleotide sequence ID" value="NC_015320.1"/>
</dbReference>
<organism evidence="7 8">
    <name type="scientific">Archaeoglobus veneficus (strain DSM 11195 / SNP6)</name>
    <dbReference type="NCBI Taxonomy" id="693661"/>
    <lineage>
        <taxon>Archaea</taxon>
        <taxon>Methanobacteriati</taxon>
        <taxon>Methanobacteriota</taxon>
        <taxon>Archaeoglobi</taxon>
        <taxon>Archaeoglobales</taxon>
        <taxon>Archaeoglobaceae</taxon>
        <taxon>Archaeoglobus</taxon>
    </lineage>
</organism>
<reference evidence="7 8" key="1">
    <citation type="submission" date="2011-03" db="EMBL/GenBank/DDBJ databases">
        <title>The complete genome of Archaeoglobus veneficus SNP6.</title>
        <authorList>
            <consortium name="US DOE Joint Genome Institute (JGI-PGF)"/>
            <person name="Lucas S."/>
            <person name="Copeland A."/>
            <person name="Lapidus A."/>
            <person name="Bruce D."/>
            <person name="Goodwin L."/>
            <person name="Pitluck S."/>
            <person name="Kyrpides N."/>
            <person name="Mavromatis K."/>
            <person name="Pagani I."/>
            <person name="Ivanova N."/>
            <person name="Mikhailova N."/>
            <person name="Lu M."/>
            <person name="Detter J.C."/>
            <person name="Tapia R."/>
            <person name="Han C."/>
            <person name="Land M."/>
            <person name="Hauser L."/>
            <person name="Markowitz V."/>
            <person name="Cheng J.-F."/>
            <person name="Hugenholtz P."/>
            <person name="Woyke T."/>
            <person name="Wu D."/>
            <person name="Spring S."/>
            <person name="Brambilla E."/>
            <person name="Klenk H.-P."/>
            <person name="Eisen J.A."/>
        </authorList>
    </citation>
    <scope>NUCLEOTIDE SEQUENCE [LARGE SCALE GENOMIC DNA]</scope>
    <source>
        <strain>SNP6</strain>
    </source>
</reference>
<keyword evidence="2" id="KW-0540">Nuclease</keyword>
<proteinExistence type="predicted"/>
<dbReference type="eggNOG" id="arCOG03086">
    <property type="taxonomic scope" value="Archaea"/>
</dbReference>
<evidence type="ECO:0000256" key="1">
    <source>
        <dbReference type="ARBA" id="ARBA00022649"/>
    </source>
</evidence>
<dbReference type="AlphaFoldDB" id="F2KQK3"/>
<gene>
    <name evidence="7" type="ordered locus">Arcve_1738</name>
</gene>
<evidence type="ECO:0000313" key="7">
    <source>
        <dbReference type="EMBL" id="AEA47736.1"/>
    </source>
</evidence>
<evidence type="ECO:0000256" key="3">
    <source>
        <dbReference type="ARBA" id="ARBA00022759"/>
    </source>
</evidence>
<dbReference type="OrthoDB" id="7619at2157"/>
<dbReference type="Gene3D" id="3.30.920.30">
    <property type="entry name" value="Hypothetical protein"/>
    <property type="match status" value="1"/>
</dbReference>
<dbReference type="Pfam" id="PF07927">
    <property type="entry name" value="HicA_toxin"/>
    <property type="match status" value="1"/>
</dbReference>
<dbReference type="GO" id="GO:0004519">
    <property type="term" value="F:endonuclease activity"/>
    <property type="evidence" value="ECO:0007669"/>
    <property type="project" value="UniProtKB-KW"/>
</dbReference>
<dbReference type="SUPFAM" id="SSF54786">
    <property type="entry name" value="YcfA/nrd intein domain"/>
    <property type="match status" value="1"/>
</dbReference>
<evidence type="ECO:0000256" key="6">
    <source>
        <dbReference type="ARBA" id="ARBA00023016"/>
    </source>
</evidence>
<sequence length="79" mass="9011">MKLPRDLSGEELARLLRKYGYVVTRQTGSHMRLTRLEGEHHITIPKHRALKPGTLNSILRGVAEHLGVDKKELIKELFG</sequence>
<evidence type="ECO:0000256" key="5">
    <source>
        <dbReference type="ARBA" id="ARBA00022884"/>
    </source>
</evidence>
<keyword evidence="3" id="KW-0255">Endonuclease</keyword>
<keyword evidence="1" id="KW-1277">Toxin-antitoxin system</keyword>
<dbReference type="KEGG" id="ave:Arcve_1738"/>
<accession>F2KQK3</accession>
<dbReference type="STRING" id="693661.Arcve_1738"/>
<dbReference type="GO" id="GO:0016787">
    <property type="term" value="F:hydrolase activity"/>
    <property type="evidence" value="ECO:0007669"/>
    <property type="project" value="UniProtKB-KW"/>
</dbReference>
<name>F2KQK3_ARCVS</name>
<evidence type="ECO:0000256" key="2">
    <source>
        <dbReference type="ARBA" id="ARBA00022722"/>
    </source>
</evidence>
<keyword evidence="5" id="KW-0694">RNA-binding</keyword>
<dbReference type="HOGENOM" id="CLU_164851_6_2_2"/>
<dbReference type="Proteomes" id="UP000008136">
    <property type="component" value="Chromosome"/>
</dbReference>
<protein>
    <submittedName>
        <fullName evidence="7">YcfA family protein</fullName>
    </submittedName>
</protein>
<dbReference type="GO" id="GO:0003729">
    <property type="term" value="F:mRNA binding"/>
    <property type="evidence" value="ECO:0007669"/>
    <property type="project" value="InterPro"/>
</dbReference>
<keyword evidence="8" id="KW-1185">Reference proteome</keyword>
<evidence type="ECO:0000256" key="4">
    <source>
        <dbReference type="ARBA" id="ARBA00022801"/>
    </source>
</evidence>
<dbReference type="GeneID" id="10394867"/>
<keyword evidence="4" id="KW-0378">Hydrolase</keyword>
<keyword evidence="6" id="KW-0346">Stress response</keyword>
<dbReference type="EMBL" id="CP002588">
    <property type="protein sequence ID" value="AEA47736.1"/>
    <property type="molecule type" value="Genomic_DNA"/>
</dbReference>
<dbReference type="InterPro" id="IPR038570">
    <property type="entry name" value="HicA_sf"/>
</dbReference>
<dbReference type="InterPro" id="IPR012933">
    <property type="entry name" value="HicA_mRNA_interferase"/>
</dbReference>
<evidence type="ECO:0000313" key="8">
    <source>
        <dbReference type="Proteomes" id="UP000008136"/>
    </source>
</evidence>